<evidence type="ECO:0000256" key="1">
    <source>
        <dbReference type="SAM" id="MobiDB-lite"/>
    </source>
</evidence>
<keyword evidence="2" id="KW-0812">Transmembrane</keyword>
<feature type="region of interest" description="Disordered" evidence="1">
    <location>
        <begin position="536"/>
        <end position="557"/>
    </location>
</feature>
<reference evidence="3 4" key="1">
    <citation type="submission" date="2024-01" db="EMBL/GenBank/DDBJ databases">
        <title>Comparative genomics of Cryptococcus and Kwoniella reveals pathogenesis evolution and contrasting modes of karyotype evolution via chromosome fusion or intercentromeric recombination.</title>
        <authorList>
            <person name="Coelho M.A."/>
            <person name="David-Palma M."/>
            <person name="Shea T."/>
            <person name="Bowers K."/>
            <person name="McGinley-Smith S."/>
            <person name="Mohammad A.W."/>
            <person name="Gnirke A."/>
            <person name="Yurkov A.M."/>
            <person name="Nowrousian M."/>
            <person name="Sun S."/>
            <person name="Cuomo C.A."/>
            <person name="Heitman J."/>
        </authorList>
    </citation>
    <scope>NUCLEOTIDE SEQUENCE [LARGE SCALE GENOMIC DNA]</scope>
    <source>
        <strain evidence="3 4">PYCC6329</strain>
    </source>
</reference>
<keyword evidence="4" id="KW-1185">Reference proteome</keyword>
<feature type="compositionally biased region" description="Polar residues" evidence="1">
    <location>
        <begin position="463"/>
        <end position="476"/>
    </location>
</feature>
<gene>
    <name evidence="3" type="ORF">V865_005264</name>
</gene>
<feature type="region of interest" description="Disordered" evidence="1">
    <location>
        <begin position="338"/>
        <end position="481"/>
    </location>
</feature>
<feature type="compositionally biased region" description="Polar residues" evidence="1">
    <location>
        <begin position="405"/>
        <end position="428"/>
    </location>
</feature>
<proteinExistence type="predicted"/>
<feature type="compositionally biased region" description="Polar residues" evidence="1">
    <location>
        <begin position="338"/>
        <end position="349"/>
    </location>
</feature>
<evidence type="ECO:0000313" key="3">
    <source>
        <dbReference type="EMBL" id="WWD07167.1"/>
    </source>
</evidence>
<keyword evidence="2" id="KW-0472">Membrane</keyword>
<feature type="compositionally biased region" description="Basic and acidic residues" evidence="1">
    <location>
        <begin position="28"/>
        <end position="41"/>
    </location>
</feature>
<feature type="compositionally biased region" description="Basic and acidic residues" evidence="1">
    <location>
        <begin position="350"/>
        <end position="364"/>
    </location>
</feature>
<feature type="region of interest" description="Disordered" evidence="1">
    <location>
        <begin position="1"/>
        <end position="41"/>
    </location>
</feature>
<evidence type="ECO:0000313" key="4">
    <source>
        <dbReference type="Proteomes" id="UP001358614"/>
    </source>
</evidence>
<protein>
    <submittedName>
        <fullName evidence="3">Uncharacterized protein</fullName>
    </submittedName>
</protein>
<feature type="region of interest" description="Disordered" evidence="1">
    <location>
        <begin position="197"/>
        <end position="251"/>
    </location>
</feature>
<feature type="transmembrane region" description="Helical" evidence="2">
    <location>
        <begin position="255"/>
        <end position="280"/>
    </location>
</feature>
<evidence type="ECO:0000256" key="2">
    <source>
        <dbReference type="SAM" id="Phobius"/>
    </source>
</evidence>
<dbReference type="KEGG" id="ker:91104065"/>
<keyword evidence="2" id="KW-1133">Transmembrane helix</keyword>
<feature type="compositionally biased region" description="Low complexity" evidence="1">
    <location>
        <begin position="200"/>
        <end position="246"/>
    </location>
</feature>
<dbReference type="RefSeq" id="XP_066085134.1">
    <property type="nucleotide sequence ID" value="XM_066229037.1"/>
</dbReference>
<dbReference type="EMBL" id="CP144089">
    <property type="protein sequence ID" value="WWD07167.1"/>
    <property type="molecule type" value="Genomic_DNA"/>
</dbReference>
<feature type="compositionally biased region" description="Polar residues" evidence="1">
    <location>
        <begin position="540"/>
        <end position="551"/>
    </location>
</feature>
<accession>A0AAX4KLF0</accession>
<dbReference type="GeneID" id="91104065"/>
<dbReference type="AlphaFoldDB" id="A0AAX4KLF0"/>
<organism evidence="3 4">
    <name type="scientific">Kwoniella europaea PYCC6329</name>
    <dbReference type="NCBI Taxonomy" id="1423913"/>
    <lineage>
        <taxon>Eukaryota</taxon>
        <taxon>Fungi</taxon>
        <taxon>Dikarya</taxon>
        <taxon>Basidiomycota</taxon>
        <taxon>Agaricomycotina</taxon>
        <taxon>Tremellomycetes</taxon>
        <taxon>Tremellales</taxon>
        <taxon>Cryptococcaceae</taxon>
        <taxon>Kwoniella</taxon>
    </lineage>
</organism>
<dbReference type="Proteomes" id="UP001358614">
    <property type="component" value="Chromosome 1"/>
</dbReference>
<name>A0AAX4KLF0_9TREE</name>
<sequence length="628" mass="69574">MLPQIMRSGNYAKRNQHRHQSQYQAKPDIQDKINDRHDQRSETRRKLMYDPIFGIILLAFLGGANGQSTNASCSLSDDNKWMFNHAEESPCLVWSKVQSLCIPQTSYINVPPLLDQSYSYNLPNERSSECQCNSVSYSLMAACAVCQYPSTSLPSENDWSASCQNYVNNGLGFDQSVVSIAAFAYHQWSGSTFTGDIAKSSTTTPTSQSYTTTLSRTFPTSSSSSSPSSSSSGTPSSSSNSESNSNSEDHKSVSWGPIIGGAAGGLILLVVLILLVRWFITRNHNNPKDKTNTNNRTPYPYAYQGHGKEQSHDQDDSFLEMLNSTKPKTKTRAISISRPKSLSKNANIKNQEKERQEMLKRRTAELMSDPSSFAQPRTAPVPFTPQRTDPPTPKVPPKSTKRSIRFTTDTDTDRPISTSSSLLQNSNERVLIPPRQRYSTIFSDSSSDSDVDGGGGGILSPQDFHQSESAFRTKSISPLPPAKLNEMKQRQSMVGSLSMDFSAPPSIISDSQRPISEVRTLPSLYEPVTGAREYRRSELRSQMFSPESQYPVTGKSKYPESQYSYSLDNYPAQETLLQKLKEHQTLSEMGEGDTETIGAALGSGKRGSYWGRENRWSVLSADTAGKNR</sequence>